<dbReference type="FunFam" id="3.90.870.10:FF:000005">
    <property type="entry name" value="Bifunctional riboflavin biosynthesis protein RIBA 1 chloroplastic"/>
    <property type="match status" value="1"/>
</dbReference>
<keyword evidence="13" id="KW-0862">Zinc</keyword>
<keyword evidence="8" id="KW-0686">Riboflavin biosynthesis</keyword>
<evidence type="ECO:0000256" key="13">
    <source>
        <dbReference type="ARBA" id="ARBA00022833"/>
    </source>
</evidence>
<dbReference type="InterPro" id="IPR017945">
    <property type="entry name" value="DHBP_synth_RibB-like_a/b_dom"/>
</dbReference>
<proteinExistence type="inferred from homology"/>
<dbReference type="GO" id="GO:0009231">
    <property type="term" value="P:riboflavin biosynthetic process"/>
    <property type="evidence" value="ECO:0000318"/>
    <property type="project" value="GO_Central"/>
</dbReference>
<evidence type="ECO:0000256" key="2">
    <source>
        <dbReference type="ARBA" id="ARBA00004229"/>
    </source>
</evidence>
<keyword evidence="9" id="KW-0934">Plastid</keyword>
<dbReference type="KEGG" id="soe:110802506"/>
<accession>A0A9R0K9P1</accession>
<keyword evidence="10" id="KW-0479">Metal-binding</keyword>
<keyword evidence="15" id="KW-0342">GTP-binding</keyword>
<dbReference type="InterPro" id="IPR036144">
    <property type="entry name" value="RibA-like_sf"/>
</dbReference>
<dbReference type="PANTHER" id="PTHR21327">
    <property type="entry name" value="GTP CYCLOHYDROLASE II-RELATED"/>
    <property type="match status" value="1"/>
</dbReference>
<dbReference type="HAMAP" id="MF_00179">
    <property type="entry name" value="RibA"/>
    <property type="match status" value="1"/>
</dbReference>
<dbReference type="CDD" id="cd00641">
    <property type="entry name" value="GTP_cyclohydro2"/>
    <property type="match status" value="1"/>
</dbReference>
<dbReference type="Pfam" id="PF00926">
    <property type="entry name" value="DHBP_synthase"/>
    <property type="match status" value="1"/>
</dbReference>
<feature type="region of interest" description="Disordered" evidence="17">
    <location>
        <begin position="535"/>
        <end position="561"/>
    </location>
</feature>
<dbReference type="EC" id="3.5.4.25" evidence="6"/>
<dbReference type="Gene3D" id="3.90.870.10">
    <property type="entry name" value="DHBP synthase"/>
    <property type="match status" value="1"/>
</dbReference>
<name>A0A9R0K9P1_SPIOL</name>
<evidence type="ECO:0000256" key="5">
    <source>
        <dbReference type="ARBA" id="ARBA00008976"/>
    </source>
</evidence>
<dbReference type="OrthoDB" id="60371at2759"/>
<dbReference type="GeneID" id="110802506"/>
<dbReference type="FunFam" id="3.40.50.10990:FF:000001">
    <property type="entry name" value="Riboflavin biosynthesis protein RibBA"/>
    <property type="match status" value="1"/>
</dbReference>
<organism evidence="19 20">
    <name type="scientific">Spinacia oleracea</name>
    <name type="common">Spinach</name>
    <dbReference type="NCBI Taxonomy" id="3562"/>
    <lineage>
        <taxon>Eukaryota</taxon>
        <taxon>Viridiplantae</taxon>
        <taxon>Streptophyta</taxon>
        <taxon>Embryophyta</taxon>
        <taxon>Tracheophyta</taxon>
        <taxon>Spermatophyta</taxon>
        <taxon>Magnoliopsida</taxon>
        <taxon>eudicotyledons</taxon>
        <taxon>Gunneridae</taxon>
        <taxon>Pentapetalae</taxon>
        <taxon>Caryophyllales</taxon>
        <taxon>Chenopodiaceae</taxon>
        <taxon>Chenopodioideae</taxon>
        <taxon>Anserineae</taxon>
        <taxon>Spinacia</taxon>
    </lineage>
</organism>
<dbReference type="HAMAP" id="MF_01283">
    <property type="entry name" value="RibBA"/>
    <property type="match status" value="1"/>
</dbReference>
<evidence type="ECO:0000256" key="14">
    <source>
        <dbReference type="ARBA" id="ARBA00022946"/>
    </source>
</evidence>
<evidence type="ECO:0000256" key="10">
    <source>
        <dbReference type="ARBA" id="ARBA00022723"/>
    </source>
</evidence>
<keyword evidence="7" id="KW-0150">Chloroplast</keyword>
<evidence type="ECO:0000256" key="17">
    <source>
        <dbReference type="SAM" id="MobiDB-lite"/>
    </source>
</evidence>
<evidence type="ECO:0000256" key="4">
    <source>
        <dbReference type="ARBA" id="ARBA00005520"/>
    </source>
</evidence>
<evidence type="ECO:0000256" key="6">
    <source>
        <dbReference type="ARBA" id="ARBA00012762"/>
    </source>
</evidence>
<comment type="similarity">
    <text evidence="5">In the C-terminal section; belongs to the GTP cyclohydrolase II family.</text>
</comment>
<evidence type="ECO:0000256" key="7">
    <source>
        <dbReference type="ARBA" id="ARBA00022528"/>
    </source>
</evidence>
<comment type="pathway">
    <text evidence="3">Cofactor biosynthesis; riboflavin biosynthesis; 5-amino-6-(D-ribitylamino)uracil from GTP: step 1/4.</text>
</comment>
<dbReference type="NCBIfam" id="NF001591">
    <property type="entry name" value="PRK00393.1"/>
    <property type="match status" value="1"/>
</dbReference>
<dbReference type="NCBIfam" id="NF006803">
    <property type="entry name" value="PRK09311.1"/>
    <property type="match status" value="1"/>
</dbReference>
<reference evidence="19" key="1">
    <citation type="journal article" date="2021" name="Nat. Commun.">
        <title>Genomic analyses provide insights into spinach domestication and the genetic basis of agronomic traits.</title>
        <authorList>
            <person name="Cai X."/>
            <person name="Sun X."/>
            <person name="Xu C."/>
            <person name="Sun H."/>
            <person name="Wang X."/>
            <person name="Ge C."/>
            <person name="Zhang Z."/>
            <person name="Wang Q."/>
            <person name="Fei Z."/>
            <person name="Jiao C."/>
            <person name="Wang Q."/>
        </authorList>
    </citation>
    <scope>NUCLEOTIDE SEQUENCE [LARGE SCALE GENOMIC DNA]</scope>
    <source>
        <strain evidence="19">cv. Varoflay</strain>
    </source>
</reference>
<dbReference type="Gene3D" id="3.40.50.10990">
    <property type="entry name" value="GTP cyclohydrolase II"/>
    <property type="match status" value="1"/>
</dbReference>
<sequence length="561" mass="60426">MASVYLSPPSAALCNSQASKNYEARNGLLTTKVSLAGGLKSNLAMVCLGSKSLRKVKGDFRTRAAIVSGEGDLLSYSSNNGILGQNILDNDQSLGIERQADAVALGALSADTAPTSVGFSMENDECDLDRPTEGFASIAEAIEDVRQGKMVIVVDDEDRENEGDLIMAAELATPEAMAFFVKHGTGIVCVSMKEDDLARLQLPLMVKDNEDKLCTAFTVTVDAKHGTTTGVSARDRATTVKALASKDSKPGDFNRPGHIFPLKYKEGGVLKRAGHTEASVDFAMLAGLNHVAVICEIVDDDGSMARLPRLREFAQKENLKIVSIADLIRYRRKRAQLVERSSAARIPTMWGPFTAYCYKSYLDGIEHIAMVKGEMGDGQDILVRVHSECLTGDIFGSARCDCGNQLALAMKQIEAAGRGVLVYLRGHEGRGIGLGHKLRAYNLQDAGRDTVEANEELGLPVDSREYGIGAQILRDLGVRTMKLMTNNPAKYIGLKGYGLAVSGRVPLVTPITSENKRYLETKRKKMGHVYGLDLISSNGSSPKTENGKLNTNSSSDAAVNL</sequence>
<dbReference type="SUPFAM" id="SSF142695">
    <property type="entry name" value="RibA-like"/>
    <property type="match status" value="1"/>
</dbReference>
<evidence type="ECO:0000313" key="19">
    <source>
        <dbReference type="Proteomes" id="UP000813463"/>
    </source>
</evidence>
<dbReference type="GO" id="GO:0003935">
    <property type="term" value="F:GTP cyclohydrolase II activity"/>
    <property type="evidence" value="ECO:0007669"/>
    <property type="project" value="UniProtKB-EC"/>
</dbReference>
<dbReference type="GO" id="GO:0005525">
    <property type="term" value="F:GTP binding"/>
    <property type="evidence" value="ECO:0007669"/>
    <property type="project" value="UniProtKB-KW"/>
</dbReference>
<keyword evidence="14" id="KW-0809">Transit peptide</keyword>
<keyword evidence="12" id="KW-0378">Hydrolase</keyword>
<evidence type="ECO:0000256" key="1">
    <source>
        <dbReference type="ARBA" id="ARBA00001947"/>
    </source>
</evidence>
<dbReference type="GO" id="GO:0046872">
    <property type="term" value="F:metal ion binding"/>
    <property type="evidence" value="ECO:0007669"/>
    <property type="project" value="UniProtKB-KW"/>
</dbReference>
<evidence type="ECO:0000256" key="15">
    <source>
        <dbReference type="ARBA" id="ARBA00023134"/>
    </source>
</evidence>
<dbReference type="HAMAP" id="MF_00180">
    <property type="entry name" value="RibB"/>
    <property type="match status" value="1"/>
</dbReference>
<dbReference type="InterPro" id="IPR016299">
    <property type="entry name" value="Riboflavin_synth_RibBA"/>
</dbReference>
<comment type="catalytic activity">
    <reaction evidence="16">
        <text>GTP + 4 H2O = 2,5-diamino-6-hydroxy-4-(5-phosphoribosylamino)-pyrimidine + formate + 2 phosphate + 3 H(+)</text>
        <dbReference type="Rhea" id="RHEA:23704"/>
        <dbReference type="ChEBI" id="CHEBI:15377"/>
        <dbReference type="ChEBI" id="CHEBI:15378"/>
        <dbReference type="ChEBI" id="CHEBI:15740"/>
        <dbReference type="ChEBI" id="CHEBI:37565"/>
        <dbReference type="ChEBI" id="CHEBI:43474"/>
        <dbReference type="ChEBI" id="CHEBI:58614"/>
        <dbReference type="EC" id="3.5.4.25"/>
    </reaction>
</comment>
<evidence type="ECO:0000256" key="8">
    <source>
        <dbReference type="ARBA" id="ARBA00022619"/>
    </source>
</evidence>
<dbReference type="Proteomes" id="UP000813463">
    <property type="component" value="Chromosome 4"/>
</dbReference>
<dbReference type="NCBIfam" id="TIGR00506">
    <property type="entry name" value="ribB"/>
    <property type="match status" value="1"/>
</dbReference>
<comment type="cofactor">
    <cofactor evidence="1">
        <name>Zn(2+)</name>
        <dbReference type="ChEBI" id="CHEBI:29105"/>
    </cofactor>
</comment>
<protein>
    <recommendedName>
        <fullName evidence="6">GTP cyclohydrolase II</fullName>
        <ecNumber evidence="6">3.5.4.25</ecNumber>
    </recommendedName>
</protein>
<dbReference type="InterPro" id="IPR000422">
    <property type="entry name" value="DHBP_synthase_RibB"/>
</dbReference>
<evidence type="ECO:0000256" key="12">
    <source>
        <dbReference type="ARBA" id="ARBA00022801"/>
    </source>
</evidence>
<dbReference type="InterPro" id="IPR000926">
    <property type="entry name" value="RibA"/>
</dbReference>
<comment type="subcellular location">
    <subcellularLocation>
        <location evidence="2">Plastid</location>
        <location evidence="2">Chloroplast</location>
    </subcellularLocation>
</comment>
<dbReference type="SUPFAM" id="SSF55821">
    <property type="entry name" value="YrdC/RibB"/>
    <property type="match status" value="1"/>
</dbReference>
<evidence type="ECO:0000256" key="16">
    <source>
        <dbReference type="ARBA" id="ARBA00049295"/>
    </source>
</evidence>
<dbReference type="RefSeq" id="XP_021863620.1">
    <property type="nucleotide sequence ID" value="XM_022007928.2"/>
</dbReference>
<reference evidence="20" key="2">
    <citation type="submission" date="2025-08" db="UniProtKB">
        <authorList>
            <consortium name="RefSeq"/>
        </authorList>
    </citation>
    <scope>IDENTIFICATION</scope>
    <source>
        <tissue evidence="20">Leaf</tissue>
    </source>
</reference>
<evidence type="ECO:0000256" key="9">
    <source>
        <dbReference type="ARBA" id="ARBA00022640"/>
    </source>
</evidence>
<feature type="domain" description="GTP cyclohydrolase II" evidence="18">
    <location>
        <begin position="340"/>
        <end position="506"/>
    </location>
</feature>
<dbReference type="GO" id="GO:0008686">
    <property type="term" value="F:3,4-dihydroxy-2-butanone-4-phosphate synthase activity"/>
    <property type="evidence" value="ECO:0000318"/>
    <property type="project" value="GO_Central"/>
</dbReference>
<evidence type="ECO:0000256" key="3">
    <source>
        <dbReference type="ARBA" id="ARBA00004853"/>
    </source>
</evidence>
<comment type="similarity">
    <text evidence="4">In the N-terminal section; belongs to the DHBP synthase family.</text>
</comment>
<dbReference type="PANTHER" id="PTHR21327:SF48">
    <property type="entry name" value="BIFUNCTIONAL RIBOFLAVIN BIOSYNTHESIS PROTEIN RIBA 1, CHLOROPLASTIC"/>
    <property type="match status" value="1"/>
</dbReference>
<evidence type="ECO:0000313" key="20">
    <source>
        <dbReference type="RefSeq" id="XP_021863620.1"/>
    </source>
</evidence>
<dbReference type="GO" id="GO:0009507">
    <property type="term" value="C:chloroplast"/>
    <property type="evidence" value="ECO:0000318"/>
    <property type="project" value="GO_Central"/>
</dbReference>
<evidence type="ECO:0000256" key="11">
    <source>
        <dbReference type="ARBA" id="ARBA00022741"/>
    </source>
</evidence>
<keyword evidence="11" id="KW-0547">Nucleotide-binding</keyword>
<dbReference type="NCBIfam" id="TIGR00505">
    <property type="entry name" value="ribA"/>
    <property type="match status" value="1"/>
</dbReference>
<dbReference type="Pfam" id="PF00925">
    <property type="entry name" value="GTP_cyclohydro2"/>
    <property type="match status" value="1"/>
</dbReference>
<dbReference type="AlphaFoldDB" id="A0A9R0K9P1"/>
<dbReference type="InterPro" id="IPR032677">
    <property type="entry name" value="GTP_cyclohydro_II"/>
</dbReference>
<evidence type="ECO:0000259" key="18">
    <source>
        <dbReference type="Pfam" id="PF00925"/>
    </source>
</evidence>
<gene>
    <name evidence="20" type="primary">LOC110802506</name>
</gene>
<keyword evidence="19" id="KW-1185">Reference proteome</keyword>